<dbReference type="RefSeq" id="WP_133403142.1">
    <property type="nucleotide sequence ID" value="NZ_SMTK01000002.1"/>
</dbReference>
<comment type="caution">
    <text evidence="6">The sequence shown here is derived from an EMBL/GenBank/DDBJ whole genome shotgun (WGS) entry which is preliminary data.</text>
</comment>
<proteinExistence type="predicted"/>
<dbReference type="OrthoDB" id="8688418at2"/>
<dbReference type="Pfam" id="PF00440">
    <property type="entry name" value="TetR_N"/>
    <property type="match status" value="1"/>
</dbReference>
<evidence type="ECO:0000256" key="3">
    <source>
        <dbReference type="ARBA" id="ARBA00023163"/>
    </source>
</evidence>
<feature type="domain" description="HTH tetR-type" evidence="5">
    <location>
        <begin position="18"/>
        <end position="78"/>
    </location>
</feature>
<evidence type="ECO:0000313" key="6">
    <source>
        <dbReference type="EMBL" id="TDK26787.1"/>
    </source>
</evidence>
<organism evidence="6 7">
    <name type="scientific">Arthrobacter crusticola</name>
    <dbReference type="NCBI Taxonomy" id="2547960"/>
    <lineage>
        <taxon>Bacteria</taxon>
        <taxon>Bacillati</taxon>
        <taxon>Actinomycetota</taxon>
        <taxon>Actinomycetes</taxon>
        <taxon>Micrococcales</taxon>
        <taxon>Micrococcaceae</taxon>
        <taxon>Arthrobacter</taxon>
    </lineage>
</organism>
<dbReference type="InterPro" id="IPR050109">
    <property type="entry name" value="HTH-type_TetR-like_transc_reg"/>
</dbReference>
<dbReference type="PANTHER" id="PTHR30055:SF234">
    <property type="entry name" value="HTH-TYPE TRANSCRIPTIONAL REGULATOR BETI"/>
    <property type="match status" value="1"/>
</dbReference>
<dbReference type="Gene3D" id="1.10.357.10">
    <property type="entry name" value="Tetracycline Repressor, domain 2"/>
    <property type="match status" value="1"/>
</dbReference>
<evidence type="ECO:0000256" key="1">
    <source>
        <dbReference type="ARBA" id="ARBA00023015"/>
    </source>
</evidence>
<feature type="DNA-binding region" description="H-T-H motif" evidence="4">
    <location>
        <begin position="41"/>
        <end position="60"/>
    </location>
</feature>
<dbReference type="EMBL" id="SMTK01000002">
    <property type="protein sequence ID" value="TDK26787.1"/>
    <property type="molecule type" value="Genomic_DNA"/>
</dbReference>
<keyword evidence="2 4" id="KW-0238">DNA-binding</keyword>
<accession>A0A4R5TZR1</accession>
<gene>
    <name evidence="6" type="ORF">E2F48_06345</name>
</gene>
<dbReference type="PANTHER" id="PTHR30055">
    <property type="entry name" value="HTH-TYPE TRANSCRIPTIONAL REGULATOR RUTR"/>
    <property type="match status" value="1"/>
</dbReference>
<dbReference type="PROSITE" id="PS01081">
    <property type="entry name" value="HTH_TETR_1"/>
    <property type="match status" value="1"/>
</dbReference>
<dbReference type="SUPFAM" id="SSF46689">
    <property type="entry name" value="Homeodomain-like"/>
    <property type="match status" value="1"/>
</dbReference>
<sequence>MPDSAKIDDGGLREQKRLRTRSSIVATARALTLEHGLGGFTVEQLCDRVGISRRTFFNYFPAKEDAILGHPDAGLPEDLVEQFLAGSAGNARPPLLEALTTLFAELGARLALSREEYLVISEVIRKEPQLLARIFARTEARQQDLIDLITRREDFEPDDRRAKVATFLIGGLARRSVDEFFEPHNTLSYSDVLRRNVEAVAILFTPLTKDLQ</sequence>
<dbReference type="AlphaFoldDB" id="A0A4R5TZR1"/>
<dbReference type="InterPro" id="IPR009057">
    <property type="entry name" value="Homeodomain-like_sf"/>
</dbReference>
<keyword evidence="3" id="KW-0804">Transcription</keyword>
<reference evidence="6 7" key="1">
    <citation type="submission" date="2019-03" db="EMBL/GenBank/DDBJ databases">
        <title>Arthrobacter sp. nov., an bacterium isolated from biocrust in Mu Us Desert.</title>
        <authorList>
            <person name="Lixiong L."/>
        </authorList>
    </citation>
    <scope>NUCLEOTIDE SEQUENCE [LARGE SCALE GENOMIC DNA]</scope>
    <source>
        <strain evidence="6 7">SLN-3</strain>
    </source>
</reference>
<name>A0A4R5TZR1_9MICC</name>
<keyword evidence="7" id="KW-1185">Reference proteome</keyword>
<dbReference type="InterPro" id="IPR001647">
    <property type="entry name" value="HTH_TetR"/>
</dbReference>
<evidence type="ECO:0000256" key="2">
    <source>
        <dbReference type="ARBA" id="ARBA00023125"/>
    </source>
</evidence>
<dbReference type="GO" id="GO:0003700">
    <property type="term" value="F:DNA-binding transcription factor activity"/>
    <property type="evidence" value="ECO:0007669"/>
    <property type="project" value="TreeGrafter"/>
</dbReference>
<dbReference type="Proteomes" id="UP000295411">
    <property type="component" value="Unassembled WGS sequence"/>
</dbReference>
<dbReference type="GO" id="GO:0000976">
    <property type="term" value="F:transcription cis-regulatory region binding"/>
    <property type="evidence" value="ECO:0007669"/>
    <property type="project" value="TreeGrafter"/>
</dbReference>
<protein>
    <submittedName>
        <fullName evidence="6">TetR family transcriptional regulator</fullName>
    </submittedName>
</protein>
<evidence type="ECO:0000256" key="4">
    <source>
        <dbReference type="PROSITE-ProRule" id="PRU00335"/>
    </source>
</evidence>
<dbReference type="InterPro" id="IPR023772">
    <property type="entry name" value="DNA-bd_HTH_TetR-type_CS"/>
</dbReference>
<evidence type="ECO:0000259" key="5">
    <source>
        <dbReference type="PROSITE" id="PS50977"/>
    </source>
</evidence>
<evidence type="ECO:0000313" key="7">
    <source>
        <dbReference type="Proteomes" id="UP000295411"/>
    </source>
</evidence>
<dbReference type="PROSITE" id="PS50977">
    <property type="entry name" value="HTH_TETR_2"/>
    <property type="match status" value="1"/>
</dbReference>
<keyword evidence="1" id="KW-0805">Transcription regulation</keyword>